<accession>H5UWG8</accession>
<dbReference type="Proteomes" id="UP000010297">
    <property type="component" value="Unassembled WGS sequence"/>
</dbReference>
<protein>
    <submittedName>
        <fullName evidence="1">Uncharacterized protein</fullName>
    </submittedName>
</protein>
<proteinExistence type="predicted"/>
<reference evidence="1 2" key="1">
    <citation type="submission" date="2012-02" db="EMBL/GenBank/DDBJ databases">
        <title>Whole genome shotgun sequence of Escherichia hermannii NBRC 105704.</title>
        <authorList>
            <person name="Yoshida I."/>
            <person name="Hosoyama A."/>
            <person name="Tsuchikane K."/>
            <person name="Katsumata H."/>
            <person name="Yamazaki S."/>
            <person name="Fujita N."/>
        </authorList>
    </citation>
    <scope>NUCLEOTIDE SEQUENCE [LARGE SCALE GENOMIC DNA]</scope>
    <source>
        <strain evidence="1 2">NBRC 105704</strain>
    </source>
</reference>
<dbReference type="AlphaFoldDB" id="H5UWG8"/>
<dbReference type="EMBL" id="BAFF01000001">
    <property type="protein sequence ID" value="GAB50249.1"/>
    <property type="molecule type" value="Genomic_DNA"/>
</dbReference>
<evidence type="ECO:0000313" key="2">
    <source>
        <dbReference type="Proteomes" id="UP000010297"/>
    </source>
</evidence>
<name>H5UWG8_ATLHE</name>
<gene>
    <name evidence="1" type="ORF">EH105704_01_02560</name>
</gene>
<evidence type="ECO:0000313" key="1">
    <source>
        <dbReference type="EMBL" id="GAB50249.1"/>
    </source>
</evidence>
<keyword evidence="2" id="KW-1185">Reference proteome</keyword>
<comment type="caution">
    <text evidence="1">The sequence shown here is derived from an EMBL/GenBank/DDBJ whole genome shotgun (WGS) entry which is preliminary data.</text>
</comment>
<sequence length="55" mass="6335">MPTQEKIMLLSGDGIYRFATSETALISTPDYFVSALNRKQRRKAMSSKRRRVRGD</sequence>
<organism evidence="1 2">
    <name type="scientific">Atlantibacter hermannii NBRC 105704</name>
    <dbReference type="NCBI Taxonomy" id="1115512"/>
    <lineage>
        <taxon>Bacteria</taxon>
        <taxon>Pseudomonadati</taxon>
        <taxon>Pseudomonadota</taxon>
        <taxon>Gammaproteobacteria</taxon>
        <taxon>Enterobacterales</taxon>
        <taxon>Enterobacteriaceae</taxon>
        <taxon>Atlantibacter</taxon>
    </lineage>
</organism>